<keyword evidence="8" id="KW-1185">Reference proteome</keyword>
<feature type="transmembrane region" description="Helical" evidence="5">
    <location>
        <begin position="466"/>
        <end position="486"/>
    </location>
</feature>
<keyword evidence="5" id="KW-0812">Transmembrane</keyword>
<feature type="domain" description="4Fe-4S ferredoxin-type" evidence="6">
    <location>
        <begin position="681"/>
        <end position="711"/>
    </location>
</feature>
<dbReference type="PANTHER" id="PTHR30224">
    <property type="entry name" value="ELECTRON TRANSPORT PROTEIN"/>
    <property type="match status" value="1"/>
</dbReference>
<feature type="transmembrane region" description="Helical" evidence="5">
    <location>
        <begin position="536"/>
        <end position="557"/>
    </location>
</feature>
<dbReference type="SUPFAM" id="SSF54862">
    <property type="entry name" value="4Fe-4S ferredoxins"/>
    <property type="match status" value="1"/>
</dbReference>
<comment type="subcellular location">
    <subcellularLocation>
        <location evidence="1">Cell membrane</location>
    </subcellularLocation>
</comment>
<keyword evidence="2" id="KW-1003">Cell membrane</keyword>
<accession>A0A378VIA1</accession>
<evidence type="ECO:0000256" key="3">
    <source>
        <dbReference type="ARBA" id="ARBA00023136"/>
    </source>
</evidence>
<evidence type="ECO:0000313" key="8">
    <source>
        <dbReference type="Proteomes" id="UP000254193"/>
    </source>
</evidence>
<feature type="transmembrane region" description="Helical" evidence="5">
    <location>
        <begin position="600"/>
        <end position="620"/>
    </location>
</feature>
<dbReference type="PROSITE" id="PS51379">
    <property type="entry name" value="4FE4S_FER_2"/>
    <property type="match status" value="1"/>
</dbReference>
<dbReference type="Proteomes" id="UP000254193">
    <property type="component" value="Unassembled WGS sequence"/>
</dbReference>
<keyword evidence="3 5" id="KW-0472">Membrane</keyword>
<dbReference type="InterPro" id="IPR011399">
    <property type="entry name" value="NosR"/>
</dbReference>
<dbReference type="PIRSF" id="PIRSF036354">
    <property type="entry name" value="NosR"/>
    <property type="match status" value="1"/>
</dbReference>
<evidence type="ECO:0000256" key="4">
    <source>
        <dbReference type="SAM" id="MobiDB-lite"/>
    </source>
</evidence>
<dbReference type="Pfam" id="PF12801">
    <property type="entry name" value="Fer4_5"/>
    <property type="match status" value="2"/>
</dbReference>
<dbReference type="PANTHER" id="PTHR30224:SF4">
    <property type="entry name" value="ELECTRON TRANSPORT PROTEIN YCCM-RELATED"/>
    <property type="match status" value="1"/>
</dbReference>
<dbReference type="GO" id="GO:0045893">
    <property type="term" value="P:positive regulation of DNA-templated transcription"/>
    <property type="evidence" value="ECO:0007669"/>
    <property type="project" value="InterPro"/>
</dbReference>
<feature type="transmembrane region" description="Helical" evidence="5">
    <location>
        <begin position="640"/>
        <end position="657"/>
    </location>
</feature>
<dbReference type="GO" id="GO:0003677">
    <property type="term" value="F:DNA binding"/>
    <property type="evidence" value="ECO:0007669"/>
    <property type="project" value="InterPro"/>
</dbReference>
<dbReference type="GO" id="GO:0010181">
    <property type="term" value="F:FMN binding"/>
    <property type="evidence" value="ECO:0007669"/>
    <property type="project" value="InterPro"/>
</dbReference>
<gene>
    <name evidence="7" type="primary">yccM</name>
    <name evidence="7" type="ORF">NCTC10616_00199</name>
</gene>
<name>A0A378VIA1_NEILA</name>
<evidence type="ECO:0000256" key="5">
    <source>
        <dbReference type="SAM" id="Phobius"/>
    </source>
</evidence>
<dbReference type="EMBL" id="UGRO01000002">
    <property type="protein sequence ID" value="SUA16559.1"/>
    <property type="molecule type" value="Genomic_DNA"/>
</dbReference>
<feature type="region of interest" description="Disordered" evidence="4">
    <location>
        <begin position="749"/>
        <end position="778"/>
    </location>
</feature>
<evidence type="ECO:0000256" key="2">
    <source>
        <dbReference type="ARBA" id="ARBA00022475"/>
    </source>
</evidence>
<dbReference type="InterPro" id="IPR007329">
    <property type="entry name" value="FMN-bd"/>
</dbReference>
<evidence type="ECO:0000313" key="7">
    <source>
        <dbReference type="EMBL" id="SUA16559.1"/>
    </source>
</evidence>
<dbReference type="SMART" id="SM00900">
    <property type="entry name" value="FMN_bind"/>
    <property type="match status" value="1"/>
</dbReference>
<organism evidence="7 8">
    <name type="scientific">Neisseria lactamica</name>
    <dbReference type="NCBI Taxonomy" id="486"/>
    <lineage>
        <taxon>Bacteria</taxon>
        <taxon>Pseudomonadati</taxon>
        <taxon>Pseudomonadota</taxon>
        <taxon>Betaproteobacteria</taxon>
        <taxon>Neisseriales</taxon>
        <taxon>Neisseriaceae</taxon>
        <taxon>Neisseria</taxon>
    </lineage>
</organism>
<dbReference type="InterPro" id="IPR052378">
    <property type="entry name" value="NosR_regulator"/>
</dbReference>
<reference evidence="7 8" key="1">
    <citation type="submission" date="2018-06" db="EMBL/GenBank/DDBJ databases">
        <authorList>
            <consortium name="Pathogen Informatics"/>
            <person name="Doyle S."/>
        </authorList>
    </citation>
    <scope>NUCLEOTIDE SEQUENCE [LARGE SCALE GENOMIC DNA]</scope>
    <source>
        <strain evidence="7 8">NCTC10616</strain>
    </source>
</reference>
<dbReference type="InterPro" id="IPR017896">
    <property type="entry name" value="4Fe4S_Fe-S-bd"/>
</dbReference>
<keyword evidence="5" id="KW-1133">Transmembrane helix</keyword>
<proteinExistence type="predicted"/>
<dbReference type="Pfam" id="PF04205">
    <property type="entry name" value="FMN_bind"/>
    <property type="match status" value="1"/>
</dbReference>
<evidence type="ECO:0000259" key="6">
    <source>
        <dbReference type="PROSITE" id="PS51379"/>
    </source>
</evidence>
<dbReference type="AlphaFoldDB" id="A0A378VIA1"/>
<feature type="transmembrane region" description="Helical" evidence="5">
    <location>
        <begin position="498"/>
        <end position="516"/>
    </location>
</feature>
<protein>
    <submittedName>
        <fullName evidence="7">Regulatory protein</fullName>
    </submittedName>
</protein>
<sequence length="778" mass="86967">MAMSCFSIQRMSVFRARITAFFAAFVFLTAALPAYAERLPDFLAKIQSSEIFPGADRYGKPEGKPMVARVYKGDEQLGLVYITTDVVNTRGYSSKPIDTLMALANDGTIAGAKLVDHHEPIMLIGIPQSRVDKFIDKYIGLNFIKNPPTPGVAPGDIISGATVTLMVINDSIQRSYKVIANQYRLGSDKALQTASASDVQEAAPAVKTRPRRMANPDKQDILSWDELLKQKAVGHLHITLDQINKLFEKGGKAGVAEHAEQGDPDDTFIDLYVALVSQPSIGKSLLGEDGWAHLQKRLEPGQQAVLVAGEGRYSWKGSGYVRGGIFDRIEMIQGENSFRFTDAQHERVVALSAAGAPRFKEVSWFTIPEGVAFDGAEPWRLQLMVQRVLSVNDKAFVTADLDYELPQAYYVDDPKAPPVEISAPVEAVPAAASDAASDGIAEDAASENGVSNQLWKQIWKAKQGQIIVVGIALTILLLVFLFQDWIVRYEKWYDRFRLAFLTFTLFYIGWYAQAQLSVVNTLTLFSAILTEFHWEFFLMDPIVFILWLFTAATMLLWNRGTFCGWLCPFGSLQELTNRIAKKLGVKQITVPHMLHTRLSVIKYLIFFGLLAISLYDLGTAEKFAEVEPFKTAIILKFMRDWWFVAFAVALLIAGLFIERFFCRYLCPLGAGIALPGRFRVFDWLRRYKMCGNPCQICTHECPVQAIAPEGDIHPNECIQCLHCQVMYHHDTRCPQVVAVNKKKQKQAAAKSGELEGVSKQPQEQVVHFVKPETAQPEK</sequence>
<dbReference type="GO" id="GO:0005886">
    <property type="term" value="C:plasma membrane"/>
    <property type="evidence" value="ECO:0007669"/>
    <property type="project" value="UniProtKB-SubCell"/>
</dbReference>
<evidence type="ECO:0000256" key="1">
    <source>
        <dbReference type="ARBA" id="ARBA00004236"/>
    </source>
</evidence>